<evidence type="ECO:0000313" key="2">
    <source>
        <dbReference type="Proteomes" id="UP001162483"/>
    </source>
</evidence>
<accession>A0ABN9C5R6</accession>
<dbReference type="EMBL" id="CATNWA010007922">
    <property type="protein sequence ID" value="CAI9555094.1"/>
    <property type="molecule type" value="Genomic_DNA"/>
</dbReference>
<gene>
    <name evidence="1" type="ORF">SPARVUS_LOCUS4326535</name>
</gene>
<reference evidence="1" key="1">
    <citation type="submission" date="2023-05" db="EMBL/GenBank/DDBJ databases">
        <authorList>
            <person name="Stuckert A."/>
        </authorList>
    </citation>
    <scope>NUCLEOTIDE SEQUENCE</scope>
</reference>
<keyword evidence="2" id="KW-1185">Reference proteome</keyword>
<protein>
    <submittedName>
        <fullName evidence="1">Uncharacterized protein</fullName>
    </submittedName>
</protein>
<evidence type="ECO:0000313" key="1">
    <source>
        <dbReference type="EMBL" id="CAI9555094.1"/>
    </source>
</evidence>
<proteinExistence type="predicted"/>
<sequence length="56" mass="6392">MHVIFIQQRLLKNLQVFVKSPTTKCTQPMKGNDSIFILLPSMANPVPHFIHVFGDL</sequence>
<comment type="caution">
    <text evidence="1">The sequence shown here is derived from an EMBL/GenBank/DDBJ whole genome shotgun (WGS) entry which is preliminary data.</text>
</comment>
<organism evidence="1 2">
    <name type="scientific">Staurois parvus</name>
    <dbReference type="NCBI Taxonomy" id="386267"/>
    <lineage>
        <taxon>Eukaryota</taxon>
        <taxon>Metazoa</taxon>
        <taxon>Chordata</taxon>
        <taxon>Craniata</taxon>
        <taxon>Vertebrata</taxon>
        <taxon>Euteleostomi</taxon>
        <taxon>Amphibia</taxon>
        <taxon>Batrachia</taxon>
        <taxon>Anura</taxon>
        <taxon>Neobatrachia</taxon>
        <taxon>Ranoidea</taxon>
        <taxon>Ranidae</taxon>
        <taxon>Staurois</taxon>
    </lineage>
</organism>
<name>A0ABN9C5R6_9NEOB</name>
<dbReference type="Proteomes" id="UP001162483">
    <property type="component" value="Unassembled WGS sequence"/>
</dbReference>